<protein>
    <recommendedName>
        <fullName evidence="5">Transmembrane protein</fullName>
    </recommendedName>
</protein>
<feature type="transmembrane region" description="Helical" evidence="2">
    <location>
        <begin position="114"/>
        <end position="131"/>
    </location>
</feature>
<evidence type="ECO:0000313" key="3">
    <source>
        <dbReference type="EMBL" id="PHJ19265.1"/>
    </source>
</evidence>
<gene>
    <name evidence="3" type="ORF">CSUI_006906</name>
</gene>
<name>A0A2C6KS89_9APIC</name>
<evidence type="ECO:0000256" key="2">
    <source>
        <dbReference type="SAM" id="Phobius"/>
    </source>
</evidence>
<keyword evidence="4" id="KW-1185">Reference proteome</keyword>
<keyword evidence="2" id="KW-1133">Transmembrane helix</keyword>
<feature type="compositionally biased region" description="Acidic residues" evidence="1">
    <location>
        <begin position="275"/>
        <end position="288"/>
    </location>
</feature>
<feature type="transmembrane region" description="Helical" evidence="2">
    <location>
        <begin position="143"/>
        <end position="163"/>
    </location>
</feature>
<dbReference type="GeneID" id="94430267"/>
<dbReference type="AlphaFoldDB" id="A0A2C6KS89"/>
<feature type="compositionally biased region" description="Acidic residues" evidence="1">
    <location>
        <begin position="235"/>
        <end position="245"/>
    </location>
</feature>
<feature type="region of interest" description="Disordered" evidence="1">
    <location>
        <begin position="224"/>
        <end position="323"/>
    </location>
</feature>
<accession>A0A2C6KS89</accession>
<proteinExistence type="predicted"/>
<keyword evidence="2" id="KW-0472">Membrane</keyword>
<sequence length="323" mass="37127">MNTTTRMPSLRQDPPSERVLGASSAPRRLSSSLHRSATFPSFSSSYLETSSSFPFPSSRSSFSLSACIEIDPITEEDREEEEEEIQHRALPPPSASFLSRLERKNSLLARGIRYAFRALVTIALISGFYLANLARKQQQQQNSQFLAVLSVAFVLVSALSLVVSAPRSHRLFEWLTTFRDKRERENKKKRKTSSRTSVSKLTERWRTYYHKLIAEYTASSRNDSTFDEEGRLLSPDDESQDDEEVHTDVFDRLQIRVSPRLESEEGSKDSHFKEEIEEEEEEEGEDQEKEERKEFRTDFDDEVFSVSTADTDEDEEGMFFGGL</sequence>
<evidence type="ECO:0008006" key="5">
    <source>
        <dbReference type="Google" id="ProtNLM"/>
    </source>
</evidence>
<feature type="compositionally biased region" description="Basic and acidic residues" evidence="1">
    <location>
        <begin position="289"/>
        <end position="298"/>
    </location>
</feature>
<feature type="compositionally biased region" description="Basic and acidic residues" evidence="1">
    <location>
        <begin position="246"/>
        <end position="274"/>
    </location>
</feature>
<evidence type="ECO:0000313" key="4">
    <source>
        <dbReference type="Proteomes" id="UP000221165"/>
    </source>
</evidence>
<feature type="region of interest" description="Disordered" evidence="1">
    <location>
        <begin position="1"/>
        <end position="35"/>
    </location>
</feature>
<comment type="caution">
    <text evidence="3">The sequence shown here is derived from an EMBL/GenBank/DDBJ whole genome shotgun (WGS) entry which is preliminary data.</text>
</comment>
<feature type="compositionally biased region" description="Low complexity" evidence="1">
    <location>
        <begin position="20"/>
        <end position="35"/>
    </location>
</feature>
<dbReference type="EMBL" id="MIGC01003555">
    <property type="protein sequence ID" value="PHJ19265.1"/>
    <property type="molecule type" value="Genomic_DNA"/>
</dbReference>
<organism evidence="3 4">
    <name type="scientific">Cystoisospora suis</name>
    <dbReference type="NCBI Taxonomy" id="483139"/>
    <lineage>
        <taxon>Eukaryota</taxon>
        <taxon>Sar</taxon>
        <taxon>Alveolata</taxon>
        <taxon>Apicomplexa</taxon>
        <taxon>Conoidasida</taxon>
        <taxon>Coccidia</taxon>
        <taxon>Eucoccidiorida</taxon>
        <taxon>Eimeriorina</taxon>
        <taxon>Sarcocystidae</taxon>
        <taxon>Cystoisospora</taxon>
    </lineage>
</organism>
<reference evidence="3 4" key="1">
    <citation type="journal article" date="2017" name="Int. J. Parasitol.">
        <title>The genome of the protozoan parasite Cystoisospora suis and a reverse vaccinology approach to identify vaccine candidates.</title>
        <authorList>
            <person name="Palmieri N."/>
            <person name="Shrestha A."/>
            <person name="Ruttkowski B."/>
            <person name="Beck T."/>
            <person name="Vogl C."/>
            <person name="Tomley F."/>
            <person name="Blake D.P."/>
            <person name="Joachim A."/>
        </authorList>
    </citation>
    <scope>NUCLEOTIDE SEQUENCE [LARGE SCALE GENOMIC DNA]</scope>
    <source>
        <strain evidence="3 4">Wien I</strain>
    </source>
</reference>
<evidence type="ECO:0000256" key="1">
    <source>
        <dbReference type="SAM" id="MobiDB-lite"/>
    </source>
</evidence>
<keyword evidence="2" id="KW-0812">Transmembrane</keyword>
<dbReference type="Proteomes" id="UP000221165">
    <property type="component" value="Unassembled WGS sequence"/>
</dbReference>
<dbReference type="VEuPathDB" id="ToxoDB:CSUI_006906"/>
<dbReference type="RefSeq" id="XP_067920967.1">
    <property type="nucleotide sequence ID" value="XM_068067056.1"/>
</dbReference>